<accession>A0A562T992</accession>
<keyword evidence="1" id="KW-0812">Transmembrane</keyword>
<feature type="transmembrane region" description="Helical" evidence="1">
    <location>
        <begin position="74"/>
        <end position="95"/>
    </location>
</feature>
<protein>
    <submittedName>
        <fullName evidence="2">Uncharacterized protein</fullName>
    </submittedName>
</protein>
<dbReference type="EMBL" id="VLLF01000002">
    <property type="protein sequence ID" value="TWI90102.1"/>
    <property type="molecule type" value="Genomic_DNA"/>
</dbReference>
<keyword evidence="3" id="KW-1185">Reference proteome</keyword>
<dbReference type="Proteomes" id="UP000320593">
    <property type="component" value="Unassembled WGS sequence"/>
</dbReference>
<dbReference type="AlphaFoldDB" id="A0A562T992"/>
<name>A0A562T992_9HYPH</name>
<keyword evidence="1" id="KW-0472">Membrane</keyword>
<evidence type="ECO:0000313" key="3">
    <source>
        <dbReference type="Proteomes" id="UP000320593"/>
    </source>
</evidence>
<feature type="transmembrane region" description="Helical" evidence="1">
    <location>
        <begin position="40"/>
        <end position="62"/>
    </location>
</feature>
<gene>
    <name evidence="2" type="ORF">JM93_01079</name>
</gene>
<keyword evidence="1" id="KW-1133">Transmembrane helix</keyword>
<comment type="caution">
    <text evidence="2">The sequence shown here is derived from an EMBL/GenBank/DDBJ whole genome shotgun (WGS) entry which is preliminary data.</text>
</comment>
<sequence length="131" mass="14661">MKSETADPLASLSADELDYYRQNPEEIHELLNRETVRRKMIGWILLAAAVLVTLSKLVPFFFGDVIGEFASEVAMDLVFEMGAALMGAIATLYFVEITQAQQYEENKRLYRALKARLGDKNPEQQGGDSNG</sequence>
<reference evidence="2 3" key="1">
    <citation type="submission" date="2019-07" db="EMBL/GenBank/DDBJ databases">
        <title>Genomic Encyclopedia of Archaeal and Bacterial Type Strains, Phase II (KMG-II): from individual species to whole genera.</title>
        <authorList>
            <person name="Goeker M."/>
        </authorList>
    </citation>
    <scope>NUCLEOTIDE SEQUENCE [LARGE SCALE GENOMIC DNA]</scope>
    <source>
        <strain evidence="2 3">ATCC BAA-252</strain>
    </source>
</reference>
<evidence type="ECO:0000313" key="2">
    <source>
        <dbReference type="EMBL" id="TWI90102.1"/>
    </source>
</evidence>
<organism evidence="2 3">
    <name type="scientific">Roseibium hamelinense</name>
    <dbReference type="NCBI Taxonomy" id="150831"/>
    <lineage>
        <taxon>Bacteria</taxon>
        <taxon>Pseudomonadati</taxon>
        <taxon>Pseudomonadota</taxon>
        <taxon>Alphaproteobacteria</taxon>
        <taxon>Hyphomicrobiales</taxon>
        <taxon>Stappiaceae</taxon>
        <taxon>Roseibium</taxon>
    </lineage>
</organism>
<evidence type="ECO:0000256" key="1">
    <source>
        <dbReference type="SAM" id="Phobius"/>
    </source>
</evidence>
<dbReference type="RefSeq" id="WP_145341140.1">
    <property type="nucleotide sequence ID" value="NZ_SMLY01000086.1"/>
</dbReference>
<dbReference type="OrthoDB" id="7870672at2"/>
<proteinExistence type="predicted"/>